<dbReference type="PROSITE" id="PS50110">
    <property type="entry name" value="RESPONSE_REGULATORY"/>
    <property type="match status" value="1"/>
</dbReference>
<evidence type="ECO:0000313" key="12">
    <source>
        <dbReference type="EMBL" id="BAI79697.1"/>
    </source>
</evidence>
<evidence type="ECO:0000256" key="4">
    <source>
        <dbReference type="ARBA" id="ARBA00022741"/>
    </source>
</evidence>
<keyword evidence="7" id="KW-0902">Two-component regulatory system</keyword>
<dbReference type="Pfam" id="PF13188">
    <property type="entry name" value="PAS_8"/>
    <property type="match status" value="1"/>
</dbReference>
<gene>
    <name evidence="12" type="ordered locus">DEFDS_0186</name>
</gene>
<dbReference type="CDD" id="cd00156">
    <property type="entry name" value="REC"/>
    <property type="match status" value="1"/>
</dbReference>
<dbReference type="SMART" id="SM00387">
    <property type="entry name" value="HATPase_c"/>
    <property type="match status" value="1"/>
</dbReference>
<evidence type="ECO:0000313" key="13">
    <source>
        <dbReference type="Proteomes" id="UP000001520"/>
    </source>
</evidence>
<accession>D3PAS4</accession>
<dbReference type="EC" id="2.7.13.3" evidence="2"/>
<dbReference type="Proteomes" id="UP000001520">
    <property type="component" value="Chromosome"/>
</dbReference>
<feature type="transmembrane region" description="Helical" evidence="9">
    <location>
        <begin position="15"/>
        <end position="34"/>
    </location>
</feature>
<evidence type="ECO:0000256" key="5">
    <source>
        <dbReference type="ARBA" id="ARBA00022777"/>
    </source>
</evidence>
<keyword evidence="5" id="KW-0418">Kinase</keyword>
<sequence>MKKSEHFSTFLFKRFSLIALIFIIFFIAYILFILKSDYNKFIKDYFADSISKIETITKTKFVSEHKNLENIAEIYLKEPNSLDINLFKYQLYKLKKLRHFFIIKKDEVIFNFSKVRILSPEEILKFNKNEISLEKGILSYILVTKLDDSKIISIFNINQLLFDLEKEIESDIYLYSKNNILLTFYTPEIIPFNKSNVDKIVSHKNFYFYTQYLPDFNVFIVLKKNKSYFTPYIYNNLKFAIAIILALIVIIILISNTLKKYLLAPLNKFSNSIKDIEEGKSIKEITYTKIIEFNDFLKKYYAKLASLKESEQNLLKILNTLEMGIYIVDKDYNLKFINEAEKHFINADNEVIDKKCYQIFANRNTPCEGCNYISKIEATSNDFINIAKLRNNNDLRKYAVIKSYKISDNFLIAIHDYTVTMQLNKKIQYEKEKLETVINNVKEGIALINFDGSIDLANQAFYNITCFDNNTNVINELILESNGEKYNLLNLQDLSNRYYFTNNKNQTYILNIFKAPLFFNTKGEGFLIVLYNITDEVHREMEELRKNKLESIGLLAGGIAHDFNNILASIKNYISLVKLSGADSIDVIYKIDEIVDQGKNISNKLFTLSSGDIIKNDIINLKDVINTAKELSLAGSNITLDINSKINDVYIKGDETQIFQVFQNLFINAKEAMKNKGKITLSIETKYISKNLMGLTKGDYALIRVKDNGPGIEEGIIDKIFDPYFSTKERGSGLGLFITYNIIKNHNGHISIKSIKGEGTEFIIYLPLARKQDEKAQNENIMHLGRIRKRILVVDDDFYIRDSMNLLMKSIGCSVKSVATGEEAIEMLKTEKFDIIFADVTIKGGMGARDLIKYLIKNKIDVKTVVMSGYSEDDLLSNYQIYGFAAALKKPINIDDIYAILEKLSDEEKNEL</sequence>
<dbReference type="InterPro" id="IPR011006">
    <property type="entry name" value="CheY-like_superfamily"/>
</dbReference>
<dbReference type="InterPro" id="IPR003594">
    <property type="entry name" value="HATPase_dom"/>
</dbReference>
<comment type="catalytic activity">
    <reaction evidence="1">
        <text>ATP + protein L-histidine = ADP + protein N-phospho-L-histidine.</text>
        <dbReference type="EC" id="2.7.13.3"/>
    </reaction>
</comment>
<keyword evidence="6" id="KW-0067">ATP-binding</keyword>
<evidence type="ECO:0000259" key="10">
    <source>
        <dbReference type="PROSITE" id="PS50109"/>
    </source>
</evidence>
<dbReference type="RefSeq" id="WP_013006945.1">
    <property type="nucleotide sequence ID" value="NC_013939.1"/>
</dbReference>
<keyword evidence="3" id="KW-0808">Transferase</keyword>
<dbReference type="KEGG" id="ddf:DEFDS_0186"/>
<dbReference type="PRINTS" id="PR00344">
    <property type="entry name" value="BCTRLSENSOR"/>
</dbReference>
<keyword evidence="9" id="KW-0812">Transmembrane</keyword>
<dbReference type="Gene3D" id="3.40.50.2300">
    <property type="match status" value="1"/>
</dbReference>
<dbReference type="AlphaFoldDB" id="D3PAS4"/>
<dbReference type="EMBL" id="AP011529">
    <property type="protein sequence ID" value="BAI79697.1"/>
    <property type="molecule type" value="Genomic_DNA"/>
</dbReference>
<dbReference type="SUPFAM" id="SSF52172">
    <property type="entry name" value="CheY-like"/>
    <property type="match status" value="1"/>
</dbReference>
<feature type="domain" description="Response regulatory" evidence="11">
    <location>
        <begin position="790"/>
        <end position="905"/>
    </location>
</feature>
<evidence type="ECO:0000256" key="8">
    <source>
        <dbReference type="PROSITE-ProRule" id="PRU00169"/>
    </source>
</evidence>
<dbReference type="InterPro" id="IPR000014">
    <property type="entry name" value="PAS"/>
</dbReference>
<dbReference type="Pfam" id="PF00072">
    <property type="entry name" value="Response_reg"/>
    <property type="match status" value="1"/>
</dbReference>
<reference evidence="12 13" key="1">
    <citation type="journal article" date="2010" name="DNA Res.">
        <title>Bacterial lifestyle in a deep-sea hydrothermal vent chimney revealed by the genome sequence of the thermophilic bacterium Deferribacter desulfuricans SSM1.</title>
        <authorList>
            <person name="Takaki Y."/>
            <person name="Shimamura S."/>
            <person name="Nakagawa S."/>
            <person name="Fukuhara Y."/>
            <person name="Horikawa H."/>
            <person name="Ankai A."/>
            <person name="Harada T."/>
            <person name="Hosoyama A."/>
            <person name="Oguchi A."/>
            <person name="Fukui S."/>
            <person name="Fujita N."/>
            <person name="Takami H."/>
            <person name="Takai K."/>
        </authorList>
    </citation>
    <scope>NUCLEOTIDE SEQUENCE [LARGE SCALE GENOMIC DNA]</scope>
    <source>
        <strain evidence="13">DSM 14783 / JCM 11476 / NBRC 101012 / SSM1</strain>
    </source>
</reference>
<proteinExistence type="predicted"/>
<dbReference type="SUPFAM" id="SSF55874">
    <property type="entry name" value="ATPase domain of HSP90 chaperone/DNA topoisomerase II/histidine kinase"/>
    <property type="match status" value="1"/>
</dbReference>
<dbReference type="InterPro" id="IPR005467">
    <property type="entry name" value="His_kinase_dom"/>
</dbReference>
<keyword evidence="13" id="KW-1185">Reference proteome</keyword>
<dbReference type="InterPro" id="IPR001789">
    <property type="entry name" value="Sig_transdc_resp-reg_receiver"/>
</dbReference>
<dbReference type="GO" id="GO:0005524">
    <property type="term" value="F:ATP binding"/>
    <property type="evidence" value="ECO:0007669"/>
    <property type="project" value="UniProtKB-KW"/>
</dbReference>
<feature type="modified residue" description="4-aspartylphosphate" evidence="8">
    <location>
        <position position="839"/>
    </location>
</feature>
<dbReference type="InterPro" id="IPR004358">
    <property type="entry name" value="Sig_transdc_His_kin-like_C"/>
</dbReference>
<organism evidence="12 13">
    <name type="scientific">Deferribacter desulfuricans (strain DSM 14783 / JCM 11476 / NBRC 101012 / SSM1)</name>
    <dbReference type="NCBI Taxonomy" id="639282"/>
    <lineage>
        <taxon>Bacteria</taxon>
        <taxon>Pseudomonadati</taxon>
        <taxon>Deferribacterota</taxon>
        <taxon>Deferribacteres</taxon>
        <taxon>Deferribacterales</taxon>
        <taxon>Deferribacteraceae</taxon>
        <taxon>Deferribacter</taxon>
    </lineage>
</organism>
<dbReference type="eggNOG" id="COG4191">
    <property type="taxonomic scope" value="Bacteria"/>
</dbReference>
<keyword evidence="9" id="KW-1133">Transmembrane helix</keyword>
<evidence type="ECO:0000256" key="6">
    <source>
        <dbReference type="ARBA" id="ARBA00022840"/>
    </source>
</evidence>
<dbReference type="PANTHER" id="PTHR43065">
    <property type="entry name" value="SENSOR HISTIDINE KINASE"/>
    <property type="match status" value="1"/>
</dbReference>
<dbReference type="InterPro" id="IPR036890">
    <property type="entry name" value="HATPase_C_sf"/>
</dbReference>
<dbReference type="eggNOG" id="COG0784">
    <property type="taxonomic scope" value="Bacteria"/>
</dbReference>
<evidence type="ECO:0000256" key="7">
    <source>
        <dbReference type="ARBA" id="ARBA00023012"/>
    </source>
</evidence>
<dbReference type="GO" id="GO:0000160">
    <property type="term" value="P:phosphorelay signal transduction system"/>
    <property type="evidence" value="ECO:0007669"/>
    <property type="project" value="UniProtKB-KW"/>
</dbReference>
<dbReference type="PROSITE" id="PS50109">
    <property type="entry name" value="HIS_KIN"/>
    <property type="match status" value="1"/>
</dbReference>
<evidence type="ECO:0000256" key="3">
    <source>
        <dbReference type="ARBA" id="ARBA00022679"/>
    </source>
</evidence>
<dbReference type="HOGENOM" id="CLU_318786_0_0_0"/>
<keyword evidence="9" id="KW-0472">Membrane</keyword>
<feature type="domain" description="Histidine kinase" evidence="10">
    <location>
        <begin position="558"/>
        <end position="770"/>
    </location>
</feature>
<protein>
    <recommendedName>
        <fullName evidence="2">histidine kinase</fullName>
        <ecNumber evidence="2">2.7.13.3</ecNumber>
    </recommendedName>
</protein>
<evidence type="ECO:0000256" key="2">
    <source>
        <dbReference type="ARBA" id="ARBA00012438"/>
    </source>
</evidence>
<feature type="transmembrane region" description="Helical" evidence="9">
    <location>
        <begin position="232"/>
        <end position="254"/>
    </location>
</feature>
<dbReference type="Gene3D" id="3.30.565.10">
    <property type="entry name" value="Histidine kinase-like ATPase, C-terminal domain"/>
    <property type="match status" value="1"/>
</dbReference>
<dbReference type="PANTHER" id="PTHR43065:SF46">
    <property type="entry name" value="C4-DICARBOXYLATE TRANSPORT SENSOR PROTEIN DCTB"/>
    <property type="match status" value="1"/>
</dbReference>
<evidence type="ECO:0000256" key="1">
    <source>
        <dbReference type="ARBA" id="ARBA00000085"/>
    </source>
</evidence>
<evidence type="ECO:0000256" key="9">
    <source>
        <dbReference type="SAM" id="Phobius"/>
    </source>
</evidence>
<dbReference type="STRING" id="639282.DEFDS_0186"/>
<dbReference type="GO" id="GO:0004673">
    <property type="term" value="F:protein histidine kinase activity"/>
    <property type="evidence" value="ECO:0007669"/>
    <property type="project" value="UniProtKB-EC"/>
</dbReference>
<keyword evidence="8" id="KW-0597">Phosphoprotein</keyword>
<keyword evidence="4" id="KW-0547">Nucleotide-binding</keyword>
<dbReference type="Pfam" id="PF02518">
    <property type="entry name" value="HATPase_c"/>
    <property type="match status" value="1"/>
</dbReference>
<dbReference type="Gene3D" id="1.10.287.130">
    <property type="match status" value="1"/>
</dbReference>
<dbReference type="Gene3D" id="3.30.450.20">
    <property type="entry name" value="PAS domain"/>
    <property type="match status" value="2"/>
</dbReference>
<evidence type="ECO:0000259" key="11">
    <source>
        <dbReference type="PROSITE" id="PS50110"/>
    </source>
</evidence>
<dbReference type="OrthoDB" id="9813024at2"/>
<name>D3PAS4_DEFDS</name>
<dbReference type="SMART" id="SM00448">
    <property type="entry name" value="REC"/>
    <property type="match status" value="1"/>
</dbReference>